<evidence type="ECO:0000313" key="1">
    <source>
        <dbReference type="EMBL" id="RAL68157.1"/>
    </source>
</evidence>
<keyword evidence="2" id="KW-1185">Reference proteome</keyword>
<gene>
    <name evidence="1" type="ORF">DID88_008867</name>
</gene>
<organism evidence="1 2">
    <name type="scientific">Monilinia fructigena</name>
    <dbReference type="NCBI Taxonomy" id="38457"/>
    <lineage>
        <taxon>Eukaryota</taxon>
        <taxon>Fungi</taxon>
        <taxon>Dikarya</taxon>
        <taxon>Ascomycota</taxon>
        <taxon>Pezizomycotina</taxon>
        <taxon>Leotiomycetes</taxon>
        <taxon>Helotiales</taxon>
        <taxon>Sclerotiniaceae</taxon>
        <taxon>Monilinia</taxon>
    </lineage>
</organism>
<reference evidence="1 2" key="1">
    <citation type="submission" date="2018-06" db="EMBL/GenBank/DDBJ databases">
        <title>Genome Sequence of the Brown Rot Fungal Pathogen Monilinia fructigena.</title>
        <authorList>
            <person name="Landi L."/>
            <person name="De Miccolis Angelini R.M."/>
            <person name="Pollastro S."/>
            <person name="Abate D."/>
            <person name="Faretra F."/>
            <person name="Romanazzi G."/>
        </authorList>
    </citation>
    <scope>NUCLEOTIDE SEQUENCE [LARGE SCALE GENOMIC DNA]</scope>
    <source>
        <strain evidence="1 2">Mfrg269</strain>
    </source>
</reference>
<protein>
    <submittedName>
        <fullName evidence="1">Uncharacterized protein</fullName>
    </submittedName>
</protein>
<accession>A0A395J6P9</accession>
<comment type="caution">
    <text evidence="1">The sequence shown here is derived from an EMBL/GenBank/DDBJ whole genome shotgun (WGS) entry which is preliminary data.</text>
</comment>
<evidence type="ECO:0000313" key="2">
    <source>
        <dbReference type="Proteomes" id="UP000249056"/>
    </source>
</evidence>
<sequence length="94" mass="10645">MAFIIIDVQSKNLFPRSPVRQFASQSRYHSSLSIHAEVVLLSLWFAETTALASDSLWFSIRHAFEAYTSSRIVNIKFPPHSPVPMNDNDPSPLN</sequence>
<proteinExistence type="predicted"/>
<dbReference type="EMBL" id="QKRW01000002">
    <property type="protein sequence ID" value="RAL68157.1"/>
    <property type="molecule type" value="Genomic_DNA"/>
</dbReference>
<dbReference type="Proteomes" id="UP000249056">
    <property type="component" value="Unassembled WGS sequence"/>
</dbReference>
<name>A0A395J6P9_9HELO</name>
<dbReference type="AlphaFoldDB" id="A0A395J6P9"/>